<protein>
    <submittedName>
        <fullName evidence="2">Uncharacterized protein</fullName>
    </submittedName>
</protein>
<reference evidence="2 3" key="1">
    <citation type="submission" date="2019-03" db="EMBL/GenBank/DDBJ databases">
        <title>First draft genome of Liparis tanakae, snailfish: a comprehensive survey of snailfish specific genes.</title>
        <authorList>
            <person name="Kim W."/>
            <person name="Song I."/>
            <person name="Jeong J.-H."/>
            <person name="Kim D."/>
            <person name="Kim S."/>
            <person name="Ryu S."/>
            <person name="Song J.Y."/>
            <person name="Lee S.K."/>
        </authorList>
    </citation>
    <scope>NUCLEOTIDE SEQUENCE [LARGE SCALE GENOMIC DNA]</scope>
    <source>
        <tissue evidence="2">Muscle</tissue>
    </source>
</reference>
<comment type="caution">
    <text evidence="2">The sequence shown here is derived from an EMBL/GenBank/DDBJ whole genome shotgun (WGS) entry which is preliminary data.</text>
</comment>
<gene>
    <name evidence="2" type="ORF">EYF80_054261</name>
</gene>
<evidence type="ECO:0000313" key="2">
    <source>
        <dbReference type="EMBL" id="TNN35578.1"/>
    </source>
</evidence>
<keyword evidence="3" id="KW-1185">Reference proteome</keyword>
<dbReference type="Proteomes" id="UP000314294">
    <property type="component" value="Unassembled WGS sequence"/>
</dbReference>
<feature type="region of interest" description="Disordered" evidence="1">
    <location>
        <begin position="18"/>
        <end position="93"/>
    </location>
</feature>
<dbReference type="EMBL" id="SRLO01001746">
    <property type="protein sequence ID" value="TNN35578.1"/>
    <property type="molecule type" value="Genomic_DNA"/>
</dbReference>
<name>A0A4Z2F3F0_9TELE</name>
<dbReference type="AlphaFoldDB" id="A0A4Z2F3F0"/>
<accession>A0A4Z2F3F0</accession>
<evidence type="ECO:0000256" key="1">
    <source>
        <dbReference type="SAM" id="MobiDB-lite"/>
    </source>
</evidence>
<organism evidence="2 3">
    <name type="scientific">Liparis tanakae</name>
    <name type="common">Tanaka's snailfish</name>
    <dbReference type="NCBI Taxonomy" id="230148"/>
    <lineage>
        <taxon>Eukaryota</taxon>
        <taxon>Metazoa</taxon>
        <taxon>Chordata</taxon>
        <taxon>Craniata</taxon>
        <taxon>Vertebrata</taxon>
        <taxon>Euteleostomi</taxon>
        <taxon>Actinopterygii</taxon>
        <taxon>Neopterygii</taxon>
        <taxon>Teleostei</taxon>
        <taxon>Neoteleostei</taxon>
        <taxon>Acanthomorphata</taxon>
        <taxon>Eupercaria</taxon>
        <taxon>Perciformes</taxon>
        <taxon>Cottioidei</taxon>
        <taxon>Cottales</taxon>
        <taxon>Liparidae</taxon>
        <taxon>Liparis</taxon>
    </lineage>
</organism>
<proteinExistence type="predicted"/>
<feature type="compositionally biased region" description="Basic and acidic residues" evidence="1">
    <location>
        <begin position="23"/>
        <end position="39"/>
    </location>
</feature>
<evidence type="ECO:0000313" key="3">
    <source>
        <dbReference type="Proteomes" id="UP000314294"/>
    </source>
</evidence>
<sequence>MDVGDPLVVYLSCGSDPLVVYPSRHENGDTHTSTIDDRSSSSSSSSTKVCSHRPNTPPSGSEDTTCRGDSPHLTVKRPTPPAAGARGRSQEGL</sequence>